<feature type="region of interest" description="Disordered" evidence="1">
    <location>
        <begin position="321"/>
        <end position="481"/>
    </location>
</feature>
<keyword evidence="3" id="KW-0732">Signal</keyword>
<keyword evidence="2" id="KW-1133">Transmembrane helix</keyword>
<evidence type="ECO:0000256" key="3">
    <source>
        <dbReference type="SAM" id="SignalP"/>
    </source>
</evidence>
<dbReference type="AlphaFoldDB" id="A0A9P9FL32"/>
<evidence type="ECO:0008006" key="6">
    <source>
        <dbReference type="Google" id="ProtNLM"/>
    </source>
</evidence>
<accession>A0A9P9FL32</accession>
<dbReference type="OrthoDB" id="5426678at2759"/>
<evidence type="ECO:0000313" key="4">
    <source>
        <dbReference type="EMBL" id="KAH7166093.1"/>
    </source>
</evidence>
<feature type="signal peptide" evidence="3">
    <location>
        <begin position="1"/>
        <end position="34"/>
    </location>
</feature>
<feature type="chain" id="PRO_5040338195" description="LPXTG-domain-containing protein" evidence="3">
    <location>
        <begin position="35"/>
        <end position="481"/>
    </location>
</feature>
<evidence type="ECO:0000313" key="5">
    <source>
        <dbReference type="Proteomes" id="UP000738349"/>
    </source>
</evidence>
<sequence length="481" mass="51580">MACRSSSSIALFLSPFLCLFLPLTLLVLSPVAKALQVTPNSPCASFCLASSGLDRSDPSASFTDGDEIVCGDDAFDSSTKGKKFQQCLACLQDSDFSRGDENDQDWFLYNLRYSFDYCIFGYPNASDIGSNPCVTSEACGPLEAALKKGITSPDDREQWDYCEADDGAMLGSAYESCYSCVRADHSHTYLSNFLVALEAGCQQQPAVGVTVGLNATVFSETAIEIINPTSSDTASSSSLGNNAIAGIAIGGFVVLLVIVGCFYMQYRKRKNRAARSRRARASSLSFRCQTHLTPIDRGFRDGPDGGESPVQMKESHYVDPAAALGSNPIGGASSPWSPQNGLSTNRTSPKLSSITTTLPCPPPVHSSPRQLASPDDYTTPTSTTSTRSNAPLLHHKPYNPADHRSPLGSPLLSPGFTIASPRHASPKIQRDNQDAESPWEDQPTSGSRRDLMKKASWGSVAPVESRNIQTSFAPPPKKQTS</sequence>
<organism evidence="4 5">
    <name type="scientific">Dactylonectria macrodidyma</name>
    <dbReference type="NCBI Taxonomy" id="307937"/>
    <lineage>
        <taxon>Eukaryota</taxon>
        <taxon>Fungi</taxon>
        <taxon>Dikarya</taxon>
        <taxon>Ascomycota</taxon>
        <taxon>Pezizomycotina</taxon>
        <taxon>Sordariomycetes</taxon>
        <taxon>Hypocreomycetidae</taxon>
        <taxon>Hypocreales</taxon>
        <taxon>Nectriaceae</taxon>
        <taxon>Dactylonectria</taxon>
    </lineage>
</organism>
<evidence type="ECO:0000256" key="1">
    <source>
        <dbReference type="SAM" id="MobiDB-lite"/>
    </source>
</evidence>
<reference evidence="4" key="1">
    <citation type="journal article" date="2021" name="Nat. Commun.">
        <title>Genetic determinants of endophytism in the Arabidopsis root mycobiome.</title>
        <authorList>
            <person name="Mesny F."/>
            <person name="Miyauchi S."/>
            <person name="Thiergart T."/>
            <person name="Pickel B."/>
            <person name="Atanasova L."/>
            <person name="Karlsson M."/>
            <person name="Huettel B."/>
            <person name="Barry K.W."/>
            <person name="Haridas S."/>
            <person name="Chen C."/>
            <person name="Bauer D."/>
            <person name="Andreopoulos W."/>
            <person name="Pangilinan J."/>
            <person name="LaButti K."/>
            <person name="Riley R."/>
            <person name="Lipzen A."/>
            <person name="Clum A."/>
            <person name="Drula E."/>
            <person name="Henrissat B."/>
            <person name="Kohler A."/>
            <person name="Grigoriev I.V."/>
            <person name="Martin F.M."/>
            <person name="Hacquard S."/>
        </authorList>
    </citation>
    <scope>NUCLEOTIDE SEQUENCE</scope>
    <source>
        <strain evidence="4">MPI-CAGE-AT-0147</strain>
    </source>
</reference>
<name>A0A9P9FL32_9HYPO</name>
<feature type="transmembrane region" description="Helical" evidence="2">
    <location>
        <begin position="243"/>
        <end position="266"/>
    </location>
</feature>
<feature type="compositionally biased region" description="Polar residues" evidence="1">
    <location>
        <begin position="334"/>
        <end position="358"/>
    </location>
</feature>
<dbReference type="EMBL" id="JAGMUV010000003">
    <property type="protein sequence ID" value="KAH7166093.1"/>
    <property type="molecule type" value="Genomic_DNA"/>
</dbReference>
<keyword evidence="2" id="KW-0812">Transmembrane</keyword>
<protein>
    <recommendedName>
        <fullName evidence="6">LPXTG-domain-containing protein</fullName>
    </recommendedName>
</protein>
<dbReference type="Proteomes" id="UP000738349">
    <property type="component" value="Unassembled WGS sequence"/>
</dbReference>
<keyword evidence="5" id="KW-1185">Reference proteome</keyword>
<evidence type="ECO:0000256" key="2">
    <source>
        <dbReference type="SAM" id="Phobius"/>
    </source>
</evidence>
<comment type="caution">
    <text evidence="4">The sequence shown here is derived from an EMBL/GenBank/DDBJ whole genome shotgun (WGS) entry which is preliminary data.</text>
</comment>
<feature type="compositionally biased region" description="Low complexity" evidence="1">
    <location>
        <begin position="378"/>
        <end position="388"/>
    </location>
</feature>
<keyword evidence="2" id="KW-0472">Membrane</keyword>
<proteinExistence type="predicted"/>
<gene>
    <name evidence="4" type="ORF">EDB81DRAFT_273807</name>
</gene>